<evidence type="ECO:0000313" key="2">
    <source>
        <dbReference type="EMBL" id="KAB7499449.1"/>
    </source>
</evidence>
<protein>
    <submittedName>
        <fullName evidence="2">Down syndrome cell adhesion molecule-like protein</fullName>
    </submittedName>
</protein>
<accession>A0A5N5T0F6</accession>
<dbReference type="SUPFAM" id="SSF48726">
    <property type="entry name" value="Immunoglobulin"/>
    <property type="match status" value="1"/>
</dbReference>
<dbReference type="Pfam" id="PF13895">
    <property type="entry name" value="Ig_2"/>
    <property type="match status" value="1"/>
</dbReference>
<dbReference type="InterPro" id="IPR007110">
    <property type="entry name" value="Ig-like_dom"/>
</dbReference>
<keyword evidence="3" id="KW-1185">Reference proteome</keyword>
<reference evidence="2 3" key="1">
    <citation type="journal article" date="2019" name="PLoS Biol.">
        <title>Sex chromosomes control vertical transmission of feminizing Wolbachia symbionts in an isopod.</title>
        <authorList>
            <person name="Becking T."/>
            <person name="Chebbi M.A."/>
            <person name="Giraud I."/>
            <person name="Moumen B."/>
            <person name="Laverre T."/>
            <person name="Caubet Y."/>
            <person name="Peccoud J."/>
            <person name="Gilbert C."/>
            <person name="Cordaux R."/>
        </authorList>
    </citation>
    <scope>NUCLEOTIDE SEQUENCE [LARGE SCALE GENOMIC DNA]</scope>
    <source>
        <strain evidence="2">ANa2</strain>
        <tissue evidence="2">Whole body excluding digestive tract and cuticle</tissue>
    </source>
</reference>
<dbReference type="InterPro" id="IPR013783">
    <property type="entry name" value="Ig-like_fold"/>
</dbReference>
<dbReference type="Proteomes" id="UP000326759">
    <property type="component" value="Unassembled WGS sequence"/>
</dbReference>
<dbReference type="InterPro" id="IPR036179">
    <property type="entry name" value="Ig-like_dom_sf"/>
</dbReference>
<organism evidence="2 3">
    <name type="scientific">Armadillidium nasatum</name>
    <dbReference type="NCBI Taxonomy" id="96803"/>
    <lineage>
        <taxon>Eukaryota</taxon>
        <taxon>Metazoa</taxon>
        <taxon>Ecdysozoa</taxon>
        <taxon>Arthropoda</taxon>
        <taxon>Crustacea</taxon>
        <taxon>Multicrustacea</taxon>
        <taxon>Malacostraca</taxon>
        <taxon>Eumalacostraca</taxon>
        <taxon>Peracarida</taxon>
        <taxon>Isopoda</taxon>
        <taxon>Oniscidea</taxon>
        <taxon>Crinocheta</taxon>
        <taxon>Armadillidiidae</taxon>
        <taxon>Armadillidium</taxon>
    </lineage>
</organism>
<dbReference type="EMBL" id="SEYY01018338">
    <property type="protein sequence ID" value="KAB7499449.1"/>
    <property type="molecule type" value="Genomic_DNA"/>
</dbReference>
<dbReference type="OrthoDB" id="6374020at2759"/>
<proteinExistence type="predicted"/>
<feature type="domain" description="Ig-like" evidence="1">
    <location>
        <begin position="1"/>
        <end position="77"/>
    </location>
</feature>
<dbReference type="PROSITE" id="PS50835">
    <property type="entry name" value="IG_LIKE"/>
    <property type="match status" value="1"/>
</dbReference>
<name>A0A5N5T0F6_9CRUS</name>
<comment type="caution">
    <text evidence="2">The sequence shown here is derived from an EMBL/GenBank/DDBJ whole genome shotgun (WGS) entry which is preliminary data.</text>
</comment>
<dbReference type="Gene3D" id="2.60.40.10">
    <property type="entry name" value="Immunoglobulins"/>
    <property type="match status" value="2"/>
</dbReference>
<gene>
    <name evidence="2" type="primary">DSCAM</name>
    <name evidence="2" type="ORF">Anas_07182</name>
</gene>
<evidence type="ECO:0000313" key="3">
    <source>
        <dbReference type="Proteomes" id="UP000326759"/>
    </source>
</evidence>
<dbReference type="AlphaFoldDB" id="A0A5N5T0F6"/>
<evidence type="ECO:0000259" key="1">
    <source>
        <dbReference type="PROSITE" id="PS50835"/>
    </source>
</evidence>
<sequence length="147" mass="16519">MSSSGSSVSCKAKGIPTPSVSWYSENGLPVSTIPGIREVFMNGTLHFPALRNSVINSGNHDSFYYCQASNTRGTIVSKDVHVRRVIDHQWEIRVYDQYVIEGNTAVMVCEVPMFVQDYVTVTSWAQGHRNFFPGQEIGNVFLDFSYR</sequence>